<keyword evidence="1" id="KW-0732">Signal</keyword>
<reference evidence="2" key="1">
    <citation type="submission" date="2022-12" db="EMBL/GenBank/DDBJ databases">
        <authorList>
            <person name="Petersen C."/>
        </authorList>
    </citation>
    <scope>NUCLEOTIDE SEQUENCE</scope>
    <source>
        <strain evidence="2">IBT 3081</strain>
    </source>
</reference>
<feature type="signal peptide" evidence="1">
    <location>
        <begin position="1"/>
        <end position="18"/>
    </location>
</feature>
<comment type="caution">
    <text evidence="2">The sequence shown here is derived from an EMBL/GenBank/DDBJ whole genome shotgun (WGS) entry which is preliminary data.</text>
</comment>
<evidence type="ECO:0000256" key="1">
    <source>
        <dbReference type="SAM" id="SignalP"/>
    </source>
</evidence>
<dbReference type="EMBL" id="JAPZBT010000002">
    <property type="protein sequence ID" value="KAJ5372855.1"/>
    <property type="molecule type" value="Genomic_DNA"/>
</dbReference>
<feature type="chain" id="PRO_5040794452" evidence="1">
    <location>
        <begin position="19"/>
        <end position="119"/>
    </location>
</feature>
<protein>
    <submittedName>
        <fullName evidence="2">Uncharacterized protein</fullName>
    </submittedName>
</protein>
<gene>
    <name evidence="2" type="ORF">N7517_004861</name>
</gene>
<sequence>MKIPVLFAAAIFTGRATAFWGQLKAGPYNDGEGGMIAQDIYVTDYNTGSVYYTLLDGGFDACATGQCDVFFQEESGDKSYYFSARLWRTTNGCHNIDFLGALDAHHGYCCGSLPCDIAA</sequence>
<evidence type="ECO:0000313" key="2">
    <source>
        <dbReference type="EMBL" id="KAJ5372855.1"/>
    </source>
</evidence>
<organism evidence="2 3">
    <name type="scientific">Penicillium concentricum</name>
    <dbReference type="NCBI Taxonomy" id="293559"/>
    <lineage>
        <taxon>Eukaryota</taxon>
        <taxon>Fungi</taxon>
        <taxon>Dikarya</taxon>
        <taxon>Ascomycota</taxon>
        <taxon>Pezizomycotina</taxon>
        <taxon>Eurotiomycetes</taxon>
        <taxon>Eurotiomycetidae</taxon>
        <taxon>Eurotiales</taxon>
        <taxon>Aspergillaceae</taxon>
        <taxon>Penicillium</taxon>
    </lineage>
</organism>
<name>A0A9W9S7M0_9EURO</name>
<accession>A0A9W9S7M0</accession>
<dbReference type="RefSeq" id="XP_056578841.1">
    <property type="nucleotide sequence ID" value="XM_056722591.1"/>
</dbReference>
<dbReference type="OrthoDB" id="4886528at2759"/>
<dbReference type="Proteomes" id="UP001147752">
    <property type="component" value="Unassembled WGS sequence"/>
</dbReference>
<proteinExistence type="predicted"/>
<evidence type="ECO:0000313" key="3">
    <source>
        <dbReference type="Proteomes" id="UP001147752"/>
    </source>
</evidence>
<dbReference type="AlphaFoldDB" id="A0A9W9S7M0"/>
<dbReference type="GeneID" id="81461774"/>
<keyword evidence="3" id="KW-1185">Reference proteome</keyword>
<reference evidence="2" key="2">
    <citation type="journal article" date="2023" name="IMA Fungus">
        <title>Comparative genomic study of the Penicillium genus elucidates a diverse pangenome and 15 lateral gene transfer events.</title>
        <authorList>
            <person name="Petersen C."/>
            <person name="Sorensen T."/>
            <person name="Nielsen M.R."/>
            <person name="Sondergaard T.E."/>
            <person name="Sorensen J.L."/>
            <person name="Fitzpatrick D.A."/>
            <person name="Frisvad J.C."/>
            <person name="Nielsen K.L."/>
        </authorList>
    </citation>
    <scope>NUCLEOTIDE SEQUENCE</scope>
    <source>
        <strain evidence="2">IBT 3081</strain>
    </source>
</reference>